<name>A0A8K0UN21_9AGAR</name>
<feature type="region of interest" description="Disordered" evidence="1">
    <location>
        <begin position="1"/>
        <end position="40"/>
    </location>
</feature>
<dbReference type="SMART" id="SM00233">
    <property type="entry name" value="PH"/>
    <property type="match status" value="1"/>
</dbReference>
<feature type="region of interest" description="Disordered" evidence="1">
    <location>
        <begin position="1398"/>
        <end position="1441"/>
    </location>
</feature>
<dbReference type="InterPro" id="IPR000904">
    <property type="entry name" value="Sec7_dom"/>
</dbReference>
<dbReference type="GO" id="GO:0005085">
    <property type="term" value="F:guanyl-nucleotide exchange factor activity"/>
    <property type="evidence" value="ECO:0007669"/>
    <property type="project" value="InterPro"/>
</dbReference>
<dbReference type="SUPFAM" id="SSF48425">
    <property type="entry name" value="Sec7 domain"/>
    <property type="match status" value="1"/>
</dbReference>
<feature type="compositionally biased region" description="Polar residues" evidence="1">
    <location>
        <begin position="703"/>
        <end position="722"/>
    </location>
</feature>
<organism evidence="4 5">
    <name type="scientific">Cristinia sonorae</name>
    <dbReference type="NCBI Taxonomy" id="1940300"/>
    <lineage>
        <taxon>Eukaryota</taxon>
        <taxon>Fungi</taxon>
        <taxon>Dikarya</taxon>
        <taxon>Basidiomycota</taxon>
        <taxon>Agaricomycotina</taxon>
        <taxon>Agaricomycetes</taxon>
        <taxon>Agaricomycetidae</taxon>
        <taxon>Agaricales</taxon>
        <taxon>Pleurotineae</taxon>
        <taxon>Stephanosporaceae</taxon>
        <taxon>Cristinia</taxon>
    </lineage>
</organism>
<feature type="compositionally biased region" description="Polar residues" evidence="1">
    <location>
        <begin position="496"/>
        <end position="516"/>
    </location>
</feature>
<feature type="region of interest" description="Disordered" evidence="1">
    <location>
        <begin position="1249"/>
        <end position="1279"/>
    </location>
</feature>
<feature type="region of interest" description="Disordered" evidence="1">
    <location>
        <begin position="137"/>
        <end position="185"/>
    </location>
</feature>
<feature type="compositionally biased region" description="Low complexity" evidence="1">
    <location>
        <begin position="12"/>
        <end position="24"/>
    </location>
</feature>
<dbReference type="InterPro" id="IPR035999">
    <property type="entry name" value="Sec7_dom_sf"/>
</dbReference>
<feature type="region of interest" description="Disordered" evidence="1">
    <location>
        <begin position="1296"/>
        <end position="1334"/>
    </location>
</feature>
<feature type="compositionally biased region" description="Basic and acidic residues" evidence="1">
    <location>
        <begin position="281"/>
        <end position="295"/>
    </location>
</feature>
<feature type="compositionally biased region" description="Low complexity" evidence="1">
    <location>
        <begin position="468"/>
        <end position="488"/>
    </location>
</feature>
<evidence type="ECO:0000259" key="2">
    <source>
        <dbReference type="PROSITE" id="PS50003"/>
    </source>
</evidence>
<feature type="region of interest" description="Disordered" evidence="1">
    <location>
        <begin position="221"/>
        <end position="531"/>
    </location>
</feature>
<dbReference type="SUPFAM" id="SSF50729">
    <property type="entry name" value="PH domain-like"/>
    <property type="match status" value="1"/>
</dbReference>
<dbReference type="InterPro" id="IPR023394">
    <property type="entry name" value="Sec7_C_sf"/>
</dbReference>
<dbReference type="GO" id="GO:0032012">
    <property type="term" value="P:regulation of ARF protein signal transduction"/>
    <property type="evidence" value="ECO:0007669"/>
    <property type="project" value="InterPro"/>
</dbReference>
<dbReference type="PROSITE" id="PS50003">
    <property type="entry name" value="PH_DOMAIN"/>
    <property type="match status" value="1"/>
</dbReference>
<evidence type="ECO:0000259" key="3">
    <source>
        <dbReference type="PROSITE" id="PS50190"/>
    </source>
</evidence>
<dbReference type="Pfam" id="PF15410">
    <property type="entry name" value="PH_9"/>
    <property type="match status" value="1"/>
</dbReference>
<evidence type="ECO:0000313" key="4">
    <source>
        <dbReference type="EMBL" id="KAH8100636.1"/>
    </source>
</evidence>
<proteinExistence type="predicted"/>
<dbReference type="Gene3D" id="2.30.29.30">
    <property type="entry name" value="Pleckstrin-homology domain (PH domain)/Phosphotyrosine-binding domain (PTB)"/>
    <property type="match status" value="1"/>
</dbReference>
<dbReference type="InterPro" id="IPR041681">
    <property type="entry name" value="PH_9"/>
</dbReference>
<dbReference type="Pfam" id="PF01369">
    <property type="entry name" value="Sec7"/>
    <property type="match status" value="1"/>
</dbReference>
<sequence length="1441" mass="158278">MVPGLFGRSAKSPSTRQQQSRPSTDATPPPPYNGHDPSHDHAAAVFATETTTTTRVVTTTTQTTHFFSLPLFRRRLHIDSTTLQPSAGHSSDMLSDDLGVLNSSQPPVVLLRDKELPPTPQLSDEAFRLRQSIGEPSHEPILVLDPQNSPARRGPSSEFIATLPSPTPHAILRPERSPSMDTPAHPTVTLARASLGLGLQPAMLNPEPSRANSSELNTVAFVPLSDPPTPPLSRSSTSVMRRAKSFHKDKDADVSSDQPPPDVRERRRTRGLSLGPMFATDSKRKEKQSESDPSEKPPLPKGLTRRPSFWSRMRRDSQHTPSPLSLPLPQEQPSLPSFQPGSPFYVDPSSSSSFSPGHSRQPSDLRRRHSERGPSSPVRSSNPSPLPKDTIVSPSPKPPAPSKRRVRRPQTADANEVIRSTSAFYPSPPSAFSSPSHVSLLSSPTDRPVPETSRPRSQTQTNPPLLHRLSLNIFGSSSSSHSPMLSDQSDLHLVESPTSSLSGSARRTVCKTGSQPSPRPSIEVPRPRHSEESPEVYLNRLMMAVSKAEVANVLASSADEFHTRALRSYIGQFELFRDPLDVALRRLLMDVGLPRETQQIDRVMEAFAARYVECHPNLFTSDDHPYILAFSLIMLHTDAFNKSNKRKMTKADYIKNTKLPGVPVEVLDCFYDNIVFAPFIFIEDPLDVNGQRGLAPPDITPSRRMSTYTTHSPGGSNNGGSTILGKSNKIDPYYLITNNLLDDLRVDVQSIVPMASPYVYLGTGGPWDEDELQHSFAMASVIEVRAPDSFYPAPWFSLGAGSGAGPIAIGAALPHSYPEQLESFSLKVTKVGLLMRKDDVMEGGRRAMNRKWKEWSVLLTGSQLLLSRDSSWANLIQARADPANGELSMPQPMIPKPDELLSVKDAVAVFDRSYTKYQNALRLVLPDGRQILLKAPNEHEMNAWISRINYASAFKTAGVRMRSLGMSGRDIELTGQAAAASHLRDLQYQNKTPPSPRVLNWGGRSSIDIDPSSRRSVAFSKAELSPTSISSMSSRLRSGSIDSGVDVPASPSIDHSARILKATFDQVKEELASGRWRSIDETSVRSFGRPRALSLESAIGVPSSKSLSKPKRHEREAKRISSRSKIIQSKIRELQSKIAIAQSQLDQDLRFIRNIAVLTPFQQATRERLRLAVLNVSKRVMQVRLDLEKLMCHRDVLAQDLLAEERDWQRTKKLALRAAAAKIRIEQEQERQERAQSSPRMTLSVYLDESDHRPTSPVASGSHETVDSPLRQGGSSTTESFHSAIDVRLEWPLSSPVHGSGSGATSGTPSSISSLPEGRASSSSHSLVDAPERSRAMTLTAERSFDSTSSVHGHEKYYTAAEAPQEQAEEWDKTRAAKRVSLVRLPSDLRMSALFGKHVPSSISEDTQTPDSPSARSTHSSATLDSSAVPPYTQSSTADGL</sequence>
<dbReference type="PROSITE" id="PS50190">
    <property type="entry name" value="SEC7"/>
    <property type="match status" value="1"/>
</dbReference>
<dbReference type="InterPro" id="IPR011993">
    <property type="entry name" value="PH-like_dom_sf"/>
</dbReference>
<feature type="domain" description="PH" evidence="2">
    <location>
        <begin position="827"/>
        <end position="953"/>
    </location>
</feature>
<reference evidence="4" key="1">
    <citation type="journal article" date="2021" name="New Phytol.">
        <title>Evolutionary innovations through gain and loss of genes in the ectomycorrhizal Boletales.</title>
        <authorList>
            <person name="Wu G."/>
            <person name="Miyauchi S."/>
            <person name="Morin E."/>
            <person name="Kuo A."/>
            <person name="Drula E."/>
            <person name="Varga T."/>
            <person name="Kohler A."/>
            <person name="Feng B."/>
            <person name="Cao Y."/>
            <person name="Lipzen A."/>
            <person name="Daum C."/>
            <person name="Hundley H."/>
            <person name="Pangilinan J."/>
            <person name="Johnson J."/>
            <person name="Barry K."/>
            <person name="LaButti K."/>
            <person name="Ng V."/>
            <person name="Ahrendt S."/>
            <person name="Min B."/>
            <person name="Choi I.G."/>
            <person name="Park H."/>
            <person name="Plett J.M."/>
            <person name="Magnuson J."/>
            <person name="Spatafora J.W."/>
            <person name="Nagy L.G."/>
            <person name="Henrissat B."/>
            <person name="Grigoriev I.V."/>
            <person name="Yang Z.L."/>
            <person name="Xu J."/>
            <person name="Martin F.M."/>
        </authorList>
    </citation>
    <scope>NUCLEOTIDE SEQUENCE</scope>
    <source>
        <strain evidence="4">KKN 215</strain>
    </source>
</reference>
<feature type="compositionally biased region" description="Polar residues" evidence="1">
    <location>
        <begin position="1401"/>
        <end position="1441"/>
    </location>
</feature>
<feature type="compositionally biased region" description="Low complexity" evidence="1">
    <location>
        <begin position="1303"/>
        <end position="1314"/>
    </location>
</feature>
<gene>
    <name evidence="4" type="ORF">BXZ70DRAFT_893014</name>
</gene>
<feature type="compositionally biased region" description="Low complexity" evidence="1">
    <location>
        <begin position="420"/>
        <end position="445"/>
    </location>
</feature>
<dbReference type="PANTHER" id="PTHR10663">
    <property type="entry name" value="GUANYL-NUCLEOTIDE EXCHANGE FACTOR"/>
    <property type="match status" value="1"/>
</dbReference>
<dbReference type="PANTHER" id="PTHR10663:SF405">
    <property type="entry name" value="ARF GUANINE NUCLEOTIDE EXCHANGE FACTOR SYT1"/>
    <property type="match status" value="1"/>
</dbReference>
<accession>A0A8K0UN21</accession>
<feature type="compositionally biased region" description="Low complexity" evidence="1">
    <location>
        <begin position="374"/>
        <end position="383"/>
    </location>
</feature>
<dbReference type="InterPro" id="IPR001849">
    <property type="entry name" value="PH_domain"/>
</dbReference>
<comment type="caution">
    <text evidence="4">The sequence shown here is derived from an EMBL/GenBank/DDBJ whole genome shotgun (WGS) entry which is preliminary data.</text>
</comment>
<evidence type="ECO:0000313" key="5">
    <source>
        <dbReference type="Proteomes" id="UP000813824"/>
    </source>
</evidence>
<dbReference type="SMART" id="SM00222">
    <property type="entry name" value="Sec7"/>
    <property type="match status" value="1"/>
</dbReference>
<feature type="domain" description="SEC7" evidence="3">
    <location>
        <begin position="493"/>
        <end position="677"/>
    </location>
</feature>
<dbReference type="OrthoDB" id="430364at2759"/>
<evidence type="ECO:0008006" key="6">
    <source>
        <dbReference type="Google" id="ProtNLM"/>
    </source>
</evidence>
<protein>
    <recommendedName>
        <fullName evidence="6">SEC7 domain-containing protein</fullName>
    </recommendedName>
</protein>
<feature type="compositionally biased region" description="Low complexity" evidence="1">
    <location>
        <begin position="321"/>
        <end position="362"/>
    </location>
</feature>
<feature type="region of interest" description="Disordered" evidence="1">
    <location>
        <begin position="695"/>
        <end position="722"/>
    </location>
</feature>
<evidence type="ECO:0000256" key="1">
    <source>
        <dbReference type="SAM" id="MobiDB-lite"/>
    </source>
</evidence>
<dbReference type="EMBL" id="JAEVFJ010000015">
    <property type="protein sequence ID" value="KAH8100636.1"/>
    <property type="molecule type" value="Genomic_DNA"/>
</dbReference>
<keyword evidence="5" id="KW-1185">Reference proteome</keyword>
<dbReference type="Proteomes" id="UP000813824">
    <property type="component" value="Unassembled WGS sequence"/>
</dbReference>
<dbReference type="Gene3D" id="1.10.1000.11">
    <property type="entry name" value="Arf Nucleotide-binding Site Opener,domain 2"/>
    <property type="match status" value="1"/>
</dbReference>